<protein>
    <submittedName>
        <fullName evidence="1">Uncharacterized protein</fullName>
    </submittedName>
</protein>
<feature type="non-terminal residue" evidence="1">
    <location>
        <position position="48"/>
    </location>
</feature>
<dbReference type="AlphaFoldDB" id="A0A6J4SKP0"/>
<reference evidence="1" key="1">
    <citation type="submission" date="2020-02" db="EMBL/GenBank/DDBJ databases">
        <authorList>
            <person name="Meier V. D."/>
        </authorList>
    </citation>
    <scope>NUCLEOTIDE SEQUENCE</scope>
    <source>
        <strain evidence="1">AVDCRST_MAG09</strain>
    </source>
</reference>
<organism evidence="1">
    <name type="scientific">uncultured Sphingomonas sp</name>
    <dbReference type="NCBI Taxonomy" id="158754"/>
    <lineage>
        <taxon>Bacteria</taxon>
        <taxon>Pseudomonadati</taxon>
        <taxon>Pseudomonadota</taxon>
        <taxon>Alphaproteobacteria</taxon>
        <taxon>Sphingomonadales</taxon>
        <taxon>Sphingomonadaceae</taxon>
        <taxon>Sphingomonas</taxon>
        <taxon>environmental samples</taxon>
    </lineage>
</organism>
<accession>A0A6J4SKP0</accession>
<proteinExistence type="predicted"/>
<dbReference type="EMBL" id="CADCVZ010000016">
    <property type="protein sequence ID" value="CAA9501807.1"/>
    <property type="molecule type" value="Genomic_DNA"/>
</dbReference>
<feature type="non-terminal residue" evidence="1">
    <location>
        <position position="1"/>
    </location>
</feature>
<sequence>GPSRTALYGRTSHWRAPGACGPLGARDFAAADRCGHVGGVDHPLPLRL</sequence>
<evidence type="ECO:0000313" key="1">
    <source>
        <dbReference type="EMBL" id="CAA9501807.1"/>
    </source>
</evidence>
<gene>
    <name evidence="1" type="ORF">AVDCRST_MAG09-772</name>
</gene>
<name>A0A6J4SKP0_9SPHN</name>